<name>A0A2Y9G490_TRIMA</name>
<dbReference type="GO" id="GO:0005634">
    <property type="term" value="C:nucleus"/>
    <property type="evidence" value="ECO:0007669"/>
    <property type="project" value="UniProtKB-SubCell"/>
</dbReference>
<dbReference type="RefSeq" id="XP_012414165.1">
    <property type="nucleotide sequence ID" value="XM_012558711.1"/>
</dbReference>
<feature type="compositionally biased region" description="Basic and acidic residues" evidence="3">
    <location>
        <begin position="63"/>
        <end position="103"/>
    </location>
</feature>
<evidence type="ECO:0000313" key="5">
    <source>
        <dbReference type="Proteomes" id="UP000248480"/>
    </source>
</evidence>
<dbReference type="InterPro" id="IPR009057">
    <property type="entry name" value="Homeodomain-like_sf"/>
</dbReference>
<dbReference type="Proteomes" id="UP000248480">
    <property type="component" value="Unplaced"/>
</dbReference>
<dbReference type="FunCoup" id="A0A2Y9G490">
    <property type="interactions" value="1"/>
</dbReference>
<organism evidence="5 6">
    <name type="scientific">Trichechus manatus latirostris</name>
    <name type="common">Florida manatee</name>
    <dbReference type="NCBI Taxonomy" id="127582"/>
    <lineage>
        <taxon>Eukaryota</taxon>
        <taxon>Metazoa</taxon>
        <taxon>Chordata</taxon>
        <taxon>Craniata</taxon>
        <taxon>Vertebrata</taxon>
        <taxon>Euteleostomi</taxon>
        <taxon>Mammalia</taxon>
        <taxon>Eutheria</taxon>
        <taxon>Afrotheria</taxon>
        <taxon>Sirenia</taxon>
        <taxon>Trichechidae</taxon>
        <taxon>Trichechus</taxon>
    </lineage>
</organism>
<feature type="domain" description="Homeobox" evidence="4">
    <location>
        <begin position="111"/>
        <end position="166"/>
    </location>
</feature>
<dbReference type="KEGG" id="tmu:105756840"/>
<evidence type="ECO:0000256" key="2">
    <source>
        <dbReference type="RuleBase" id="RU000682"/>
    </source>
</evidence>
<sequence>MGKWLSITNGQHCYLMKIKYNLTLKNVDYELTVKFCCTLILPYRSCFTEKKPMPYNQSPEQSTRNHSENERRLKEKWWEEKEGGEGRGREETKKGEKEKEEKMEKDGLCPKKRILSKSLMDTLWANFKLNKCPGVRAYLSLSFELNLTDKQIKQWFSKKRKKYKKEMFRWKHNIRYKK</sequence>
<dbReference type="Gene3D" id="1.10.10.60">
    <property type="entry name" value="Homeodomain-like"/>
    <property type="match status" value="1"/>
</dbReference>
<comment type="subcellular location">
    <subcellularLocation>
        <location evidence="1 2">Nucleus</location>
    </subcellularLocation>
</comment>
<dbReference type="GO" id="GO:0003677">
    <property type="term" value="F:DNA binding"/>
    <property type="evidence" value="ECO:0007669"/>
    <property type="project" value="UniProtKB-UniRule"/>
</dbReference>
<evidence type="ECO:0000256" key="3">
    <source>
        <dbReference type="SAM" id="MobiDB-lite"/>
    </source>
</evidence>
<keyword evidence="1 2" id="KW-0371">Homeobox</keyword>
<proteinExistence type="predicted"/>
<dbReference type="GeneID" id="105756840"/>
<dbReference type="CTD" id="360030"/>
<dbReference type="InParanoid" id="A0A2Y9G490"/>
<dbReference type="AlphaFoldDB" id="A0A2Y9G490"/>
<dbReference type="CDD" id="cd00086">
    <property type="entry name" value="homeodomain"/>
    <property type="match status" value="1"/>
</dbReference>
<dbReference type="PROSITE" id="PS50071">
    <property type="entry name" value="HOMEOBOX_2"/>
    <property type="match status" value="1"/>
</dbReference>
<evidence type="ECO:0000256" key="1">
    <source>
        <dbReference type="PROSITE-ProRule" id="PRU00108"/>
    </source>
</evidence>
<keyword evidence="1 2" id="KW-0238">DNA-binding</keyword>
<dbReference type="InterPro" id="IPR001356">
    <property type="entry name" value="HD"/>
</dbReference>
<reference evidence="6" key="1">
    <citation type="submission" date="2025-08" db="UniProtKB">
        <authorList>
            <consortium name="RefSeq"/>
        </authorList>
    </citation>
    <scope>IDENTIFICATION</scope>
</reference>
<dbReference type="SUPFAM" id="SSF46689">
    <property type="entry name" value="Homeodomain-like"/>
    <property type="match status" value="1"/>
</dbReference>
<evidence type="ECO:0000259" key="4">
    <source>
        <dbReference type="PROSITE" id="PS50071"/>
    </source>
</evidence>
<dbReference type="OrthoDB" id="9539518at2759"/>
<dbReference type="Pfam" id="PF00046">
    <property type="entry name" value="Homeodomain"/>
    <property type="match status" value="1"/>
</dbReference>
<dbReference type="SMART" id="SM00389">
    <property type="entry name" value="HOX"/>
    <property type="match status" value="1"/>
</dbReference>
<accession>A0A2Y9G490</accession>
<protein>
    <submittedName>
        <fullName evidence="6">NANOG neighbor homeobox</fullName>
    </submittedName>
</protein>
<keyword evidence="5" id="KW-1185">Reference proteome</keyword>
<gene>
    <name evidence="6" type="primary">NANOGNB</name>
</gene>
<evidence type="ECO:0000313" key="6">
    <source>
        <dbReference type="RefSeq" id="XP_012414165.1"/>
    </source>
</evidence>
<feature type="region of interest" description="Disordered" evidence="3">
    <location>
        <begin position="54"/>
        <end position="103"/>
    </location>
</feature>
<keyword evidence="1 2" id="KW-0539">Nucleus</keyword>
<feature type="DNA-binding region" description="Homeobox" evidence="1">
    <location>
        <begin position="113"/>
        <end position="167"/>
    </location>
</feature>